<sequence>MLIQNLSGNTVPTTPASYGNAGTPVVSVSAPTTGSTTVELPQVAVPQATGTQGANTQTAGMQTSSAQAAQQASQPTNAQLQSALDKVNQAMLQANTGVEFSIDQDSNKTLVKVVDTKTGDTIKQFPSKEMIAISQSIDQFQKGLLLKQKA</sequence>
<proteinExistence type="predicted"/>
<protein>
    <submittedName>
        <fullName evidence="2">Flagellar protein FlaG</fullName>
    </submittedName>
</protein>
<dbReference type="SUPFAM" id="SSF160214">
    <property type="entry name" value="FlaG-like"/>
    <property type="match status" value="1"/>
</dbReference>
<dbReference type="PANTHER" id="PTHR37166:SF1">
    <property type="entry name" value="PROTEIN FLAG"/>
    <property type="match status" value="1"/>
</dbReference>
<dbReference type="Pfam" id="PF03646">
    <property type="entry name" value="FlaG"/>
    <property type="match status" value="1"/>
</dbReference>
<gene>
    <name evidence="2" type="ORF">GALL_33760</name>
</gene>
<dbReference type="Gene3D" id="3.30.160.170">
    <property type="entry name" value="FlaG-like"/>
    <property type="match status" value="1"/>
</dbReference>
<accession>A0A1J5T6Y1</accession>
<dbReference type="EMBL" id="MLJW01000008">
    <property type="protein sequence ID" value="OIR15875.1"/>
    <property type="molecule type" value="Genomic_DNA"/>
</dbReference>
<name>A0A1J5T6Y1_9ZZZZ</name>
<reference evidence="2" key="1">
    <citation type="submission" date="2016-10" db="EMBL/GenBank/DDBJ databases">
        <title>Sequence of Gallionella enrichment culture.</title>
        <authorList>
            <person name="Poehlein A."/>
            <person name="Muehling M."/>
            <person name="Daniel R."/>
        </authorList>
    </citation>
    <scope>NUCLEOTIDE SEQUENCE</scope>
</reference>
<dbReference type="InterPro" id="IPR035924">
    <property type="entry name" value="FlaG-like_sf"/>
</dbReference>
<organism evidence="2">
    <name type="scientific">mine drainage metagenome</name>
    <dbReference type="NCBI Taxonomy" id="410659"/>
    <lineage>
        <taxon>unclassified sequences</taxon>
        <taxon>metagenomes</taxon>
        <taxon>ecological metagenomes</taxon>
    </lineage>
</organism>
<feature type="compositionally biased region" description="Polar residues" evidence="1">
    <location>
        <begin position="1"/>
        <end position="17"/>
    </location>
</feature>
<dbReference type="PANTHER" id="PTHR37166">
    <property type="entry name" value="PROTEIN FLAG"/>
    <property type="match status" value="1"/>
</dbReference>
<keyword evidence="2" id="KW-0969">Cilium</keyword>
<evidence type="ECO:0000256" key="1">
    <source>
        <dbReference type="SAM" id="MobiDB-lite"/>
    </source>
</evidence>
<feature type="region of interest" description="Disordered" evidence="1">
    <location>
        <begin position="1"/>
        <end position="22"/>
    </location>
</feature>
<dbReference type="InterPro" id="IPR005186">
    <property type="entry name" value="FlaG"/>
</dbReference>
<evidence type="ECO:0000313" key="2">
    <source>
        <dbReference type="EMBL" id="OIR15875.1"/>
    </source>
</evidence>
<keyword evidence="2" id="KW-0966">Cell projection</keyword>
<comment type="caution">
    <text evidence="2">The sequence shown here is derived from an EMBL/GenBank/DDBJ whole genome shotgun (WGS) entry which is preliminary data.</text>
</comment>
<dbReference type="AlphaFoldDB" id="A0A1J5T6Y1"/>
<feature type="compositionally biased region" description="Low complexity" evidence="1">
    <location>
        <begin position="49"/>
        <end position="79"/>
    </location>
</feature>
<feature type="region of interest" description="Disordered" evidence="1">
    <location>
        <begin position="49"/>
        <end position="80"/>
    </location>
</feature>
<keyword evidence="2" id="KW-0282">Flagellum</keyword>